<feature type="region of interest" description="Disordered" evidence="3">
    <location>
        <begin position="142"/>
        <end position="192"/>
    </location>
</feature>
<feature type="region of interest" description="Disordered" evidence="3">
    <location>
        <begin position="205"/>
        <end position="286"/>
    </location>
</feature>
<feature type="compositionally biased region" description="Polar residues" evidence="3">
    <location>
        <begin position="152"/>
        <end position="162"/>
    </location>
</feature>
<dbReference type="GO" id="GO:0031929">
    <property type="term" value="P:TOR signaling"/>
    <property type="evidence" value="ECO:0007669"/>
    <property type="project" value="InterPro"/>
</dbReference>
<dbReference type="SMART" id="SM00320">
    <property type="entry name" value="WD40"/>
    <property type="match status" value="4"/>
</dbReference>
<feature type="repeat" description="WD" evidence="2">
    <location>
        <begin position="501"/>
        <end position="523"/>
    </location>
</feature>
<dbReference type="OrthoDB" id="10248252at2759"/>
<feature type="region of interest" description="Disordered" evidence="3">
    <location>
        <begin position="303"/>
        <end position="382"/>
    </location>
</feature>
<feature type="compositionally biased region" description="Polar residues" evidence="3">
    <location>
        <begin position="303"/>
        <end position="313"/>
    </location>
</feature>
<dbReference type="PROSITE" id="PS50082">
    <property type="entry name" value="WD_REPEATS_2"/>
    <property type="match status" value="1"/>
</dbReference>
<dbReference type="STRING" id="933388.S7ZTW7"/>
<feature type="compositionally biased region" description="Pro residues" evidence="3">
    <location>
        <begin position="175"/>
        <end position="188"/>
    </location>
</feature>
<dbReference type="PhylomeDB" id="S7ZTW7"/>
<dbReference type="Proteomes" id="UP000019376">
    <property type="component" value="Unassembled WGS sequence"/>
</dbReference>
<dbReference type="InterPro" id="IPR036322">
    <property type="entry name" value="WD40_repeat_dom_sf"/>
</dbReference>
<feature type="compositionally biased region" description="Low complexity" evidence="3">
    <location>
        <begin position="241"/>
        <end position="263"/>
    </location>
</feature>
<dbReference type="Gene3D" id="2.130.10.10">
    <property type="entry name" value="YVTN repeat-like/Quinoprotein amine dehydrogenase"/>
    <property type="match status" value="1"/>
</dbReference>
<evidence type="ECO:0000256" key="1">
    <source>
        <dbReference type="ARBA" id="ARBA00009890"/>
    </source>
</evidence>
<evidence type="ECO:0000256" key="2">
    <source>
        <dbReference type="PROSITE-ProRule" id="PRU00221"/>
    </source>
</evidence>
<keyword evidence="5" id="KW-1185">Reference proteome</keyword>
<dbReference type="GO" id="GO:0032956">
    <property type="term" value="P:regulation of actin cytoskeleton organization"/>
    <property type="evidence" value="ECO:0007669"/>
    <property type="project" value="TreeGrafter"/>
</dbReference>
<dbReference type="GO" id="GO:0031932">
    <property type="term" value="C:TORC2 complex"/>
    <property type="evidence" value="ECO:0007669"/>
    <property type="project" value="InterPro"/>
</dbReference>
<dbReference type="InterPro" id="IPR037588">
    <property type="entry name" value="MLST8"/>
</dbReference>
<feature type="region of interest" description="Disordered" evidence="3">
    <location>
        <begin position="1070"/>
        <end position="1105"/>
    </location>
</feature>
<feature type="compositionally biased region" description="Low complexity" evidence="3">
    <location>
        <begin position="327"/>
        <end position="348"/>
    </location>
</feature>
<dbReference type="eggNOG" id="ENOG502RZG9">
    <property type="taxonomic scope" value="Eukaryota"/>
</dbReference>
<evidence type="ECO:0000313" key="5">
    <source>
        <dbReference type="Proteomes" id="UP000019376"/>
    </source>
</evidence>
<dbReference type="InterPro" id="IPR001680">
    <property type="entry name" value="WD40_rpt"/>
</dbReference>
<dbReference type="Pfam" id="PF00400">
    <property type="entry name" value="WD40"/>
    <property type="match status" value="1"/>
</dbReference>
<reference evidence="4 5" key="1">
    <citation type="journal article" date="2013" name="PLoS ONE">
        <title>Genomic and secretomic analyses reveal unique features of the lignocellulolytic enzyme system of Penicillium decumbens.</title>
        <authorList>
            <person name="Liu G."/>
            <person name="Zhang L."/>
            <person name="Wei X."/>
            <person name="Zou G."/>
            <person name="Qin Y."/>
            <person name="Ma L."/>
            <person name="Li J."/>
            <person name="Zheng H."/>
            <person name="Wang S."/>
            <person name="Wang C."/>
            <person name="Xun L."/>
            <person name="Zhao G.-P."/>
            <person name="Zhou Z."/>
            <person name="Qu Y."/>
        </authorList>
    </citation>
    <scope>NUCLEOTIDE SEQUENCE [LARGE SCALE GENOMIC DNA]</scope>
    <source>
        <strain evidence="5">114-2 / CGMCC 5302</strain>
    </source>
</reference>
<dbReference type="EMBL" id="KB644415">
    <property type="protein sequence ID" value="EPS34160.1"/>
    <property type="molecule type" value="Genomic_DNA"/>
</dbReference>
<dbReference type="SUPFAM" id="SSF50978">
    <property type="entry name" value="WD40 repeat-like"/>
    <property type="match status" value="1"/>
</dbReference>
<dbReference type="GO" id="GO:0031931">
    <property type="term" value="C:TORC1 complex"/>
    <property type="evidence" value="ECO:0007669"/>
    <property type="project" value="InterPro"/>
</dbReference>
<evidence type="ECO:0000313" key="4">
    <source>
        <dbReference type="EMBL" id="EPS34160.1"/>
    </source>
</evidence>
<dbReference type="PANTHER" id="PTHR19842:SF2">
    <property type="entry name" value="WD REPEAT PROTEIN (AFU_ORTHOLOGUE AFUA_5G04300)"/>
    <property type="match status" value="1"/>
</dbReference>
<name>S7ZTW7_PENO1</name>
<dbReference type="AlphaFoldDB" id="S7ZTW7"/>
<dbReference type="InterPro" id="IPR015943">
    <property type="entry name" value="WD40/YVTN_repeat-like_dom_sf"/>
</dbReference>
<feature type="region of interest" description="Disordered" evidence="3">
    <location>
        <begin position="952"/>
        <end position="1024"/>
    </location>
</feature>
<dbReference type="HOGENOM" id="CLU_278112_0_0_1"/>
<gene>
    <name evidence="4" type="ORF">PDE_09124</name>
</gene>
<accession>S7ZTW7</accession>
<keyword evidence="2" id="KW-0853">WD repeat</keyword>
<proteinExistence type="inferred from homology"/>
<evidence type="ECO:0000256" key="3">
    <source>
        <dbReference type="SAM" id="MobiDB-lite"/>
    </source>
</evidence>
<sequence>MSHHSLYFTRGTPRCSAPAFTLDFSQAQSLEIIAERLRQQYTYGTSTPPHLLDPGQVHDFSSRHPKGFEHKSREWTSQEEAVDDVSLVTPTFSKPKPIGMALGNGVAPTSSTATPPMVQRVPPPQTNTPADQTSRALTIKATAPFKEEPSAPNKNLAATTTEPPHVAPQNCGPIPRAPPTRPGTPGTPRPADLRRSVALLNANRSGMEEVQPPSTSTVPQNPSTQAACRSKRGSRAGSQNSMSSPDYRPSSPSSEASESPEPSLTALSIHSASPSRRRSARARAEPVTYNLKQLSLKALSADQENSLPDSPYQSERETASVVDLSTPLSASSRPASFSSSRPPLASRPSLPPRQHLPSRQTSHSRAYLQEFPDLVQTPREPRRKSNLAKLLWTREFQGPRASQDLVRATVSSNLRLWKSWKGASNDVDAVTFSPDGTRFAAGATALSDQYNRGNNLVYGDIPKNTLYELPDHNVPRKVNAAMADERLFPTVSTAQWVDQTLYTGSYDQTVKIWDTNNLRATGIPTCERTLRHDSGVLVMGVSTQMPHLIATGTTHSFHLWNLHDQSSNPQSLEIRRDPRQKANIILGPTVLGWGQAPASKRYVVGGMAEQLPDNEMDEKKRFQVLNHGHLGMWKVNESSIDLCRIRGADSQNIFDLKWHQSLPKFAIGSTYSQAMNLPLRSKSVVQIFDIESGDRAVVTGKCACAAADINEVTFCPMNSTYVTASCTDGSTYVWDIRFDPRPIHRLRHGPSVMTLNPSYATELTDFGVRVALWGTTMDQFYTGATDGYLKQWDIRRSAEDALVANTVHLNDGITSGAFSADKSQLLLGDFGGGVHLLTCENTDPNQASFHYQPAPEPASTEEPGIPIAKKLLESRKLILHPVFGPVQGPAYNGPYAAWARGLPKATPAVKIRETPLLGEYQARQFDGPPIYARLGLDTESRRDLECQFNLARARHARRGPTGVARKGRNDSPRKRKRDNLTEYGGIEKDQPRPGSVSPIRQRSPKKKKKKKKKKQHHHRRSLHVITRLEESVIDLTMDSEPESEVVPMGETSVSTSDLNTAVNPAPVAVDDSSSHLETHKCPSSSLGAFEQPVASPERERSSLSPVIKVLDEDSEEDFEDYWWPESRHVDANLSPGDL</sequence>
<feature type="compositionally biased region" description="Basic residues" evidence="3">
    <location>
        <begin position="1002"/>
        <end position="1022"/>
    </location>
</feature>
<protein>
    <submittedName>
        <fullName evidence="4">Uncharacterized protein</fullName>
    </submittedName>
</protein>
<dbReference type="PANTHER" id="PTHR19842">
    <property type="entry name" value="G BETA-LIKE PROTEIN GBL"/>
    <property type="match status" value="1"/>
</dbReference>
<feature type="compositionally biased region" description="Polar residues" evidence="3">
    <location>
        <begin position="212"/>
        <end position="227"/>
    </location>
</feature>
<organism evidence="4 5">
    <name type="scientific">Penicillium oxalicum (strain 114-2 / CGMCC 5302)</name>
    <name type="common">Penicillium decumbens</name>
    <dbReference type="NCBI Taxonomy" id="933388"/>
    <lineage>
        <taxon>Eukaryota</taxon>
        <taxon>Fungi</taxon>
        <taxon>Dikarya</taxon>
        <taxon>Ascomycota</taxon>
        <taxon>Pezizomycotina</taxon>
        <taxon>Eurotiomycetes</taxon>
        <taxon>Eurotiomycetidae</taxon>
        <taxon>Eurotiales</taxon>
        <taxon>Aspergillaceae</taxon>
        <taxon>Penicillium</taxon>
    </lineage>
</organism>
<comment type="similarity">
    <text evidence="1">Belongs to the WD repeat LST8 family.</text>
</comment>